<dbReference type="EMBL" id="UOGL01000013">
    <property type="protein sequence ID" value="VAX35842.1"/>
    <property type="molecule type" value="Genomic_DNA"/>
</dbReference>
<keyword evidence="1" id="KW-0812">Transmembrane</keyword>
<feature type="non-terminal residue" evidence="2">
    <location>
        <position position="190"/>
    </location>
</feature>
<organism evidence="2">
    <name type="scientific">hydrothermal vent metagenome</name>
    <dbReference type="NCBI Taxonomy" id="652676"/>
    <lineage>
        <taxon>unclassified sequences</taxon>
        <taxon>metagenomes</taxon>
        <taxon>ecological metagenomes</taxon>
    </lineage>
</organism>
<sequence length="190" mass="21381">MNQPIGNELLSMFVDGELDNRQTVELLQEVLEDDSACEQLKMLLKLRQAFGQWRSQGEEFHIEESNITPSVPPEVSSNILSFLERDWGRMLIAALLGGVLVLGGMFATQLGQKQNRPVVIVNDKREQEEDLKNQKKTQVEMQQHLVDTTEKQQIAQVFAFQESVAGPLSWYGADDENIQLQSAPQGNVKG</sequence>
<evidence type="ECO:0000256" key="1">
    <source>
        <dbReference type="SAM" id="Phobius"/>
    </source>
</evidence>
<gene>
    <name evidence="2" type="ORF">MNBD_PLANCTO02-3197</name>
</gene>
<reference evidence="2" key="1">
    <citation type="submission" date="2018-06" db="EMBL/GenBank/DDBJ databases">
        <authorList>
            <person name="Zhirakovskaya E."/>
        </authorList>
    </citation>
    <scope>NUCLEOTIDE SEQUENCE</scope>
</reference>
<keyword evidence="1" id="KW-1133">Transmembrane helix</keyword>
<accession>A0A3B1D5A0</accession>
<feature type="transmembrane region" description="Helical" evidence="1">
    <location>
        <begin position="87"/>
        <end position="107"/>
    </location>
</feature>
<keyword evidence="1" id="KW-0472">Membrane</keyword>
<evidence type="ECO:0000313" key="2">
    <source>
        <dbReference type="EMBL" id="VAX35842.1"/>
    </source>
</evidence>
<dbReference type="AlphaFoldDB" id="A0A3B1D5A0"/>
<proteinExistence type="predicted"/>
<protein>
    <submittedName>
        <fullName evidence="2">Uncharacterized protein</fullName>
    </submittedName>
</protein>
<name>A0A3B1D5A0_9ZZZZ</name>